<dbReference type="Pfam" id="PF21861">
    <property type="entry name" value="RepB_C"/>
    <property type="match status" value="1"/>
</dbReference>
<dbReference type="EMBL" id="CACRUA010000022">
    <property type="protein sequence ID" value="VYU28760.1"/>
    <property type="molecule type" value="Genomic_DNA"/>
</dbReference>
<protein>
    <recommendedName>
        <fullName evidence="1">Replication protein RepB C-terminal domain-containing protein</fullName>
    </recommendedName>
</protein>
<gene>
    <name evidence="2" type="ORF">CSLFYP84_01791</name>
</gene>
<feature type="domain" description="Replication protein RepB C-terminal" evidence="1">
    <location>
        <begin position="70"/>
        <end position="121"/>
    </location>
</feature>
<accession>A0A6N3DIL8</accession>
<evidence type="ECO:0000313" key="2">
    <source>
        <dbReference type="EMBL" id="VYU28760.1"/>
    </source>
</evidence>
<sequence>MDYREWSESEIHAKACRVYGYAREVASDLPLKQDAVISDAMLCDGYDLYQEDYERLAEFIRAVHEGRYRDDRQDHIAAMMDFVDEHCPCSYTYLMRYANEERPEWFRCMFDGGVRAVMKEYCRAARDAKV</sequence>
<dbReference type="InterPro" id="IPR053923">
    <property type="entry name" value="RepB_C"/>
</dbReference>
<dbReference type="RefSeq" id="WP_156684547.1">
    <property type="nucleotide sequence ID" value="NZ_CACRUA010000022.1"/>
</dbReference>
<dbReference type="AlphaFoldDB" id="A0A6N3DIL8"/>
<name>A0A6N3DIL8_CLOSY</name>
<proteinExistence type="predicted"/>
<evidence type="ECO:0000259" key="1">
    <source>
        <dbReference type="Pfam" id="PF21861"/>
    </source>
</evidence>
<organism evidence="2">
    <name type="scientific">Clostridium symbiosum</name>
    <name type="common">Bacteroides symbiosus</name>
    <dbReference type="NCBI Taxonomy" id="1512"/>
    <lineage>
        <taxon>Bacteria</taxon>
        <taxon>Bacillati</taxon>
        <taxon>Bacillota</taxon>
        <taxon>Clostridia</taxon>
        <taxon>Lachnospirales</taxon>
        <taxon>Lachnospiraceae</taxon>
        <taxon>Otoolea</taxon>
    </lineage>
</organism>
<reference evidence="2" key="1">
    <citation type="submission" date="2019-11" db="EMBL/GenBank/DDBJ databases">
        <authorList>
            <person name="Feng L."/>
        </authorList>
    </citation>
    <scope>NUCLEOTIDE SEQUENCE</scope>
    <source>
        <strain evidence="2">CsymbiosumLFYP84</strain>
    </source>
</reference>